<dbReference type="AlphaFoldDB" id="A0A061B4N1"/>
<keyword evidence="3" id="KW-0677">Repeat</keyword>
<keyword evidence="5" id="KW-0539">Nucleus</keyword>
<feature type="repeat" description="WD" evidence="6">
    <location>
        <begin position="245"/>
        <end position="269"/>
    </location>
</feature>
<dbReference type="PROSITE" id="PS00678">
    <property type="entry name" value="WD_REPEATS_1"/>
    <property type="match status" value="2"/>
</dbReference>
<dbReference type="InterPro" id="IPR001680">
    <property type="entry name" value="WD40_rpt"/>
</dbReference>
<feature type="repeat" description="WD" evidence="6">
    <location>
        <begin position="362"/>
        <end position="402"/>
    </location>
</feature>
<feature type="domain" description="Histone-binding protein RBBP4-like N-terminal" evidence="7">
    <location>
        <begin position="28"/>
        <end position="90"/>
    </location>
</feature>
<dbReference type="PROSITE" id="PS50082">
    <property type="entry name" value="WD_REPEATS_2"/>
    <property type="match status" value="4"/>
</dbReference>
<dbReference type="SMART" id="SM00320">
    <property type="entry name" value="WD40"/>
    <property type="match status" value="6"/>
</dbReference>
<keyword evidence="2 6" id="KW-0853">WD repeat</keyword>
<dbReference type="PROSITE" id="PS50294">
    <property type="entry name" value="WD_REPEATS_REGION"/>
    <property type="match status" value="3"/>
</dbReference>
<evidence type="ECO:0000259" key="7">
    <source>
        <dbReference type="Pfam" id="PF12265"/>
    </source>
</evidence>
<gene>
    <name evidence="8" type="ORF">CYFA0S_10e00100g</name>
</gene>
<dbReference type="OrthoDB" id="427795at2759"/>
<dbReference type="InterPro" id="IPR019775">
    <property type="entry name" value="WD40_repeat_CS"/>
</dbReference>
<protein>
    <submittedName>
        <fullName evidence="8">CYFA0S10e00100g1_1</fullName>
    </submittedName>
</protein>
<evidence type="ECO:0000256" key="5">
    <source>
        <dbReference type="ARBA" id="ARBA00023242"/>
    </source>
</evidence>
<dbReference type="InterPro" id="IPR020472">
    <property type="entry name" value="WD40_PAC1"/>
</dbReference>
<accession>A0A061B4N1</accession>
<evidence type="ECO:0000256" key="4">
    <source>
        <dbReference type="ARBA" id="ARBA00022853"/>
    </source>
</evidence>
<dbReference type="InterPro" id="IPR036322">
    <property type="entry name" value="WD40_repeat_dom_sf"/>
</dbReference>
<dbReference type="GO" id="GO:0006325">
    <property type="term" value="P:chromatin organization"/>
    <property type="evidence" value="ECO:0007669"/>
    <property type="project" value="UniProtKB-KW"/>
</dbReference>
<dbReference type="SUPFAM" id="SSF50978">
    <property type="entry name" value="WD40 repeat-like"/>
    <property type="match status" value="1"/>
</dbReference>
<evidence type="ECO:0000256" key="3">
    <source>
        <dbReference type="ARBA" id="ARBA00022737"/>
    </source>
</evidence>
<comment type="subcellular location">
    <subcellularLocation>
        <location evidence="1">Nucleus</location>
    </subcellularLocation>
</comment>
<reference evidence="8" key="1">
    <citation type="journal article" date="2014" name="Genome Announc.">
        <title>Genome sequence of the yeast Cyberlindnera fabianii (Hansenula fabianii).</title>
        <authorList>
            <person name="Freel K.C."/>
            <person name="Sarilar V."/>
            <person name="Neuveglise C."/>
            <person name="Devillers H."/>
            <person name="Friedrich A."/>
            <person name="Schacherer J."/>
        </authorList>
    </citation>
    <scope>NUCLEOTIDE SEQUENCE</scope>
    <source>
        <strain evidence="8">YJS4271</strain>
    </source>
</reference>
<dbReference type="PANTHER" id="PTHR22850">
    <property type="entry name" value="WD40 REPEAT FAMILY"/>
    <property type="match status" value="1"/>
</dbReference>
<dbReference type="PhylomeDB" id="A0A061B4N1"/>
<feature type="repeat" description="WD" evidence="6">
    <location>
        <begin position="179"/>
        <end position="213"/>
    </location>
</feature>
<feature type="repeat" description="WD" evidence="6">
    <location>
        <begin position="317"/>
        <end position="360"/>
    </location>
</feature>
<evidence type="ECO:0000256" key="6">
    <source>
        <dbReference type="PROSITE-ProRule" id="PRU00221"/>
    </source>
</evidence>
<dbReference type="InterPro" id="IPR050459">
    <property type="entry name" value="WD_repeat_RBAP46/RBAP48/MSI1"/>
</dbReference>
<proteinExistence type="predicted"/>
<dbReference type="GO" id="GO:0005634">
    <property type="term" value="C:nucleus"/>
    <property type="evidence" value="ECO:0007669"/>
    <property type="project" value="UniProtKB-SubCell"/>
</dbReference>
<name>A0A061B4N1_CYBFA</name>
<dbReference type="Pfam" id="PF00400">
    <property type="entry name" value="WD40"/>
    <property type="match status" value="5"/>
</dbReference>
<dbReference type="PRINTS" id="PR00320">
    <property type="entry name" value="GPROTEINBRPT"/>
</dbReference>
<dbReference type="InterPro" id="IPR022052">
    <property type="entry name" value="Histone-bd_RBBP4-like_N"/>
</dbReference>
<evidence type="ECO:0000256" key="2">
    <source>
        <dbReference type="ARBA" id="ARBA00022574"/>
    </source>
</evidence>
<dbReference type="InterPro" id="IPR015943">
    <property type="entry name" value="WD40/YVTN_repeat-like_dom_sf"/>
</dbReference>
<sequence>MTAMEEEDIIITGETPVEESGIDTQTQETYRAWKANAPALYDYLNTYNNVWPSLTVQFFPDKDCSKQRRTTYRLLTSTYTSSSLPQHIQLNTFTVKSAIEEANMSSYDPEVKEFTSRDPISGRLTTTQRIAHQGEINRARVLPQNPDLIATITSTGTVYVFDKTKHSSQENEFKCEIECKGHSDEGFALAWNGNKEGELVTGAMDGMIKLWDITKFNKGEKLDSEKQWDNSQGVNDLDWCSFHDSMFVSGSEDNLVKVWDTRLDSKVQSKKSTMAHSAGVNAVSWNKGNMFCVASGDGTGKVNVWDIRQFDSPVYTIDAHQGGISAVEFNPNMHNIVSTSGFDDNSVRLWDFSRQDPLVFHHVGHLLGVNDIAWNPHEPWMISSVSNDNTVHIWQPSQEALS</sequence>
<dbReference type="EMBL" id="LK052895">
    <property type="protein sequence ID" value="CDR42598.1"/>
    <property type="molecule type" value="Genomic_DNA"/>
</dbReference>
<organism evidence="8">
    <name type="scientific">Cyberlindnera fabianii</name>
    <name type="common">Yeast</name>
    <name type="synonym">Hansenula fabianii</name>
    <dbReference type="NCBI Taxonomy" id="36022"/>
    <lineage>
        <taxon>Eukaryota</taxon>
        <taxon>Fungi</taxon>
        <taxon>Dikarya</taxon>
        <taxon>Ascomycota</taxon>
        <taxon>Saccharomycotina</taxon>
        <taxon>Saccharomycetes</taxon>
        <taxon>Phaffomycetales</taxon>
        <taxon>Phaffomycetaceae</taxon>
        <taxon>Cyberlindnera</taxon>
    </lineage>
</organism>
<evidence type="ECO:0000256" key="1">
    <source>
        <dbReference type="ARBA" id="ARBA00004123"/>
    </source>
</evidence>
<keyword evidence="4" id="KW-0156">Chromatin regulator</keyword>
<dbReference type="Pfam" id="PF12265">
    <property type="entry name" value="CAF1C_H4-bd"/>
    <property type="match status" value="1"/>
</dbReference>
<dbReference type="Gene3D" id="2.130.10.10">
    <property type="entry name" value="YVTN repeat-like/Quinoprotein amine dehydrogenase"/>
    <property type="match status" value="1"/>
</dbReference>
<evidence type="ECO:0000313" key="8">
    <source>
        <dbReference type="EMBL" id="CDR42598.1"/>
    </source>
</evidence>
<dbReference type="VEuPathDB" id="FungiDB:BON22_4766"/>